<feature type="compositionally biased region" description="Polar residues" evidence="1">
    <location>
        <begin position="37"/>
        <end position="47"/>
    </location>
</feature>
<dbReference type="InterPro" id="IPR012312">
    <property type="entry name" value="Hemerythrin-like"/>
</dbReference>
<feature type="domain" description="Hemerythrin-like" evidence="2">
    <location>
        <begin position="56"/>
        <end position="179"/>
    </location>
</feature>
<organism evidence="3 4">
    <name type="scientific">Actinomadura montaniterrae</name>
    <dbReference type="NCBI Taxonomy" id="1803903"/>
    <lineage>
        <taxon>Bacteria</taxon>
        <taxon>Bacillati</taxon>
        <taxon>Actinomycetota</taxon>
        <taxon>Actinomycetes</taxon>
        <taxon>Streptosporangiales</taxon>
        <taxon>Thermomonosporaceae</taxon>
        <taxon>Actinomadura</taxon>
    </lineage>
</organism>
<dbReference type="AlphaFoldDB" id="A0A6L3VLT2"/>
<accession>A0A6L3VLT2</accession>
<dbReference type="CDD" id="cd12108">
    <property type="entry name" value="Hr-like"/>
    <property type="match status" value="1"/>
</dbReference>
<evidence type="ECO:0000259" key="2">
    <source>
        <dbReference type="Pfam" id="PF01814"/>
    </source>
</evidence>
<proteinExistence type="predicted"/>
<dbReference type="EMBL" id="WBMR01000101">
    <property type="protein sequence ID" value="KAB2373321.1"/>
    <property type="molecule type" value="Genomic_DNA"/>
</dbReference>
<name>A0A6L3VLT2_9ACTN</name>
<keyword evidence="4" id="KW-1185">Reference proteome</keyword>
<feature type="region of interest" description="Disordered" evidence="1">
    <location>
        <begin position="16"/>
        <end position="51"/>
    </location>
</feature>
<dbReference type="Proteomes" id="UP000483004">
    <property type="component" value="Unassembled WGS sequence"/>
</dbReference>
<dbReference type="Gene3D" id="1.20.120.520">
    <property type="entry name" value="nmb1532 protein domain like"/>
    <property type="match status" value="1"/>
</dbReference>
<evidence type="ECO:0000313" key="3">
    <source>
        <dbReference type="EMBL" id="KAB2373321.1"/>
    </source>
</evidence>
<protein>
    <submittedName>
        <fullName evidence="3">Hemerythrin domain-containing protein</fullName>
    </submittedName>
</protein>
<evidence type="ECO:0000313" key="4">
    <source>
        <dbReference type="Proteomes" id="UP000483004"/>
    </source>
</evidence>
<sequence length="255" mass="27969">MWTSSRLPGVTLAAPASLFAPETGPNPGTTQGGHLMSRTTEPGTGTRSVPPERIDVSFMYAVHDAFQRDLDRLIAMAEAGDVPGPALRAGWDRFSTFVHVHHTAEDTHLWPVLRDRVADTAVLEQMEDEHNALDGLLDGVEAAINASAPAEVLAARAAELAQGLTAHCDHEEELALPLVQKLLTKKEWDAFGAEQRDKLGMSGAATFFPWLLDGAEDETRRKVLGVVPPPVRLLYRALWRPRYERAPRWQMPASA</sequence>
<dbReference type="OrthoDB" id="5197650at2"/>
<evidence type="ECO:0000256" key="1">
    <source>
        <dbReference type="SAM" id="MobiDB-lite"/>
    </source>
</evidence>
<gene>
    <name evidence="3" type="ORF">F9B16_28755</name>
</gene>
<dbReference type="Pfam" id="PF01814">
    <property type="entry name" value="Hemerythrin"/>
    <property type="match status" value="1"/>
</dbReference>
<reference evidence="3 4" key="1">
    <citation type="submission" date="2019-09" db="EMBL/GenBank/DDBJ databases">
        <title>Actinomadura physcomitrii sp. nov., a novel actinomycete isolated from moss [Physcomitrium sphaericum (Ludw) Fuernr].</title>
        <authorList>
            <person name="Liu C."/>
            <person name="Zhuang X."/>
        </authorList>
    </citation>
    <scope>NUCLEOTIDE SEQUENCE [LARGE SCALE GENOMIC DNA]</scope>
    <source>
        <strain evidence="3 4">CYP1-1B</strain>
    </source>
</reference>
<comment type="caution">
    <text evidence="3">The sequence shown here is derived from an EMBL/GenBank/DDBJ whole genome shotgun (WGS) entry which is preliminary data.</text>
</comment>